<dbReference type="RefSeq" id="WP_183975366.1">
    <property type="nucleotide sequence ID" value="NZ_JACIBY010000006.1"/>
</dbReference>
<dbReference type="Proteomes" id="UP000541352">
    <property type="component" value="Unassembled WGS sequence"/>
</dbReference>
<organism evidence="1 2">
    <name type="scientific">Runella defluvii</name>
    <dbReference type="NCBI Taxonomy" id="370973"/>
    <lineage>
        <taxon>Bacteria</taxon>
        <taxon>Pseudomonadati</taxon>
        <taxon>Bacteroidota</taxon>
        <taxon>Cytophagia</taxon>
        <taxon>Cytophagales</taxon>
        <taxon>Spirosomataceae</taxon>
        <taxon>Runella</taxon>
    </lineage>
</organism>
<dbReference type="EMBL" id="JACIBY010000006">
    <property type="protein sequence ID" value="MBB3839264.1"/>
    <property type="molecule type" value="Genomic_DNA"/>
</dbReference>
<keyword evidence="2" id="KW-1185">Reference proteome</keyword>
<reference evidence="1 2" key="1">
    <citation type="submission" date="2020-08" db="EMBL/GenBank/DDBJ databases">
        <title>Genomic Encyclopedia of Type Strains, Phase IV (KMG-IV): sequencing the most valuable type-strain genomes for metagenomic binning, comparative biology and taxonomic classification.</title>
        <authorList>
            <person name="Goeker M."/>
        </authorList>
    </citation>
    <scope>NUCLEOTIDE SEQUENCE [LARGE SCALE GENOMIC DNA]</scope>
    <source>
        <strain evidence="1 2">DSM 17976</strain>
    </source>
</reference>
<proteinExistence type="predicted"/>
<protein>
    <submittedName>
        <fullName evidence="1">Uncharacterized protein</fullName>
    </submittedName>
</protein>
<dbReference type="AlphaFoldDB" id="A0A7W6ER30"/>
<gene>
    <name evidence="1" type="ORF">FHS57_003270</name>
</gene>
<evidence type="ECO:0000313" key="1">
    <source>
        <dbReference type="EMBL" id="MBB3839264.1"/>
    </source>
</evidence>
<sequence>MKKLFFTLTICSLVTHIACGQTPNYFPQLTKIRVDGGMNPVVFGYDKATIKLSRKKCTQFPKNSPWYCPDPDAPVYERLAIFKHPQISDSLYVLFSHGPSEDPNFMIATKSGKTLGTVNGLQLFLTNSTTFYVSGHTNNLFDKRRKFQIKNDTIAEITQPFYYVGLQSVALKELTLYKDKTSKEVVATLPKGYKVEVVMAEFGRPDFELEEHFLVRTDFGLIGWLRLNKNEPWESYIKGLFFAGD</sequence>
<accession>A0A7W6ER30</accession>
<evidence type="ECO:0000313" key="2">
    <source>
        <dbReference type="Proteomes" id="UP000541352"/>
    </source>
</evidence>
<name>A0A7W6ER30_9BACT</name>
<comment type="caution">
    <text evidence="1">The sequence shown here is derived from an EMBL/GenBank/DDBJ whole genome shotgun (WGS) entry which is preliminary data.</text>
</comment>